<keyword evidence="4" id="KW-0325">Glycoprotein</keyword>
<keyword evidence="3 5" id="KW-0732">Signal</keyword>
<comment type="caution">
    <text evidence="7">The sequence shown here is derived from an EMBL/GenBank/DDBJ whole genome shotgun (WGS) entry which is preliminary data.</text>
</comment>
<protein>
    <recommendedName>
        <fullName evidence="6">WxxW domain-containing protein</fullName>
    </recommendedName>
</protein>
<sequence length="125" mass="13605">MVGKLQNVVLVTLLVVPACDATCITRWFDRDNPSGVGDFETLVDLRKEYPGLICLQPIGIEAQTLDGAPASSTGQTFNPYNTADGFACVNAQQKAGPCKDYKVRFICPPDFCSGEYTWWSGEMGC</sequence>
<name>A0A9Q1ARQ6_9SAUR</name>
<comment type="subcellular location">
    <subcellularLocation>
        <location evidence="1">Secreted</location>
    </subcellularLocation>
</comment>
<dbReference type="InterPro" id="IPR025155">
    <property type="entry name" value="WxxW_domain"/>
</dbReference>
<evidence type="ECO:0000256" key="4">
    <source>
        <dbReference type="ARBA" id="ARBA00023180"/>
    </source>
</evidence>
<dbReference type="PANTHER" id="PTHR15031">
    <property type="entry name" value="CARTILAGE INTERMEDIATE LAYER PROTEIN CLIP"/>
    <property type="match status" value="1"/>
</dbReference>
<evidence type="ECO:0000256" key="1">
    <source>
        <dbReference type="ARBA" id="ARBA00004613"/>
    </source>
</evidence>
<evidence type="ECO:0000313" key="8">
    <source>
        <dbReference type="Proteomes" id="UP001142489"/>
    </source>
</evidence>
<dbReference type="Pfam" id="PF13330">
    <property type="entry name" value="Mucin2_WxxW"/>
    <property type="match status" value="1"/>
</dbReference>
<gene>
    <name evidence="7" type="ORF">JRQ81_009844</name>
</gene>
<dbReference type="Proteomes" id="UP001142489">
    <property type="component" value="Unassembled WGS sequence"/>
</dbReference>
<dbReference type="OrthoDB" id="6049857at2759"/>
<keyword evidence="2" id="KW-0964">Secreted</keyword>
<evidence type="ECO:0000256" key="2">
    <source>
        <dbReference type="ARBA" id="ARBA00022525"/>
    </source>
</evidence>
<dbReference type="AlphaFoldDB" id="A0A9Q1ARQ6"/>
<evidence type="ECO:0000256" key="5">
    <source>
        <dbReference type="SAM" id="SignalP"/>
    </source>
</evidence>
<accession>A0A9Q1ARQ6</accession>
<organism evidence="7 8">
    <name type="scientific">Phrynocephalus forsythii</name>
    <dbReference type="NCBI Taxonomy" id="171643"/>
    <lineage>
        <taxon>Eukaryota</taxon>
        <taxon>Metazoa</taxon>
        <taxon>Chordata</taxon>
        <taxon>Craniata</taxon>
        <taxon>Vertebrata</taxon>
        <taxon>Euteleostomi</taxon>
        <taxon>Lepidosauria</taxon>
        <taxon>Squamata</taxon>
        <taxon>Bifurcata</taxon>
        <taxon>Unidentata</taxon>
        <taxon>Episquamata</taxon>
        <taxon>Toxicofera</taxon>
        <taxon>Iguania</taxon>
        <taxon>Acrodonta</taxon>
        <taxon>Agamidae</taxon>
        <taxon>Agaminae</taxon>
        <taxon>Phrynocephalus</taxon>
    </lineage>
</organism>
<dbReference type="GO" id="GO:0005576">
    <property type="term" value="C:extracellular region"/>
    <property type="evidence" value="ECO:0007669"/>
    <property type="project" value="UniProtKB-SubCell"/>
</dbReference>
<feature type="chain" id="PRO_5040414978" description="WxxW domain-containing protein" evidence="5">
    <location>
        <begin position="22"/>
        <end position="125"/>
    </location>
</feature>
<keyword evidence="8" id="KW-1185">Reference proteome</keyword>
<proteinExistence type="predicted"/>
<feature type="signal peptide" evidence="5">
    <location>
        <begin position="1"/>
        <end position="21"/>
    </location>
</feature>
<dbReference type="InterPro" id="IPR039675">
    <property type="entry name" value="CILP1/CILP2"/>
</dbReference>
<dbReference type="PANTHER" id="PTHR15031:SF4">
    <property type="entry name" value="CARTILAGE INTERMEDIATE LAYER PROTEIN 1"/>
    <property type="match status" value="1"/>
</dbReference>
<reference evidence="7" key="1">
    <citation type="journal article" date="2023" name="DNA Res.">
        <title>Chromosome-level genome assembly of Phrynocephalus forsythii using third-generation DNA sequencing and Hi-C analysis.</title>
        <authorList>
            <person name="Qi Y."/>
            <person name="Zhao W."/>
            <person name="Zhao Y."/>
            <person name="Niu C."/>
            <person name="Cao S."/>
            <person name="Zhang Y."/>
        </authorList>
    </citation>
    <scope>NUCLEOTIDE SEQUENCE</scope>
    <source>
        <tissue evidence="7">Muscle</tissue>
    </source>
</reference>
<dbReference type="EMBL" id="JAPFRF010000020">
    <property type="protein sequence ID" value="KAJ7306489.1"/>
    <property type="molecule type" value="Genomic_DNA"/>
</dbReference>
<evidence type="ECO:0000313" key="7">
    <source>
        <dbReference type="EMBL" id="KAJ7306489.1"/>
    </source>
</evidence>
<feature type="domain" description="WxxW" evidence="6">
    <location>
        <begin position="25"/>
        <end position="107"/>
    </location>
</feature>
<evidence type="ECO:0000256" key="3">
    <source>
        <dbReference type="ARBA" id="ARBA00022729"/>
    </source>
</evidence>
<evidence type="ECO:0000259" key="6">
    <source>
        <dbReference type="Pfam" id="PF13330"/>
    </source>
</evidence>